<keyword evidence="2" id="KW-0460">Magnesium</keyword>
<name>A0A395NEU4_TRIAR</name>
<dbReference type="Proteomes" id="UP000266272">
    <property type="component" value="Unassembled WGS sequence"/>
</dbReference>
<dbReference type="PANTHER" id="PTHR46470">
    <property type="entry name" value="N-ACYLNEURAMINATE-9-PHOSPHATASE"/>
    <property type="match status" value="1"/>
</dbReference>
<comment type="caution">
    <text evidence="3">The sequence shown here is derived from an EMBL/GenBank/DDBJ whole genome shotgun (WGS) entry which is preliminary data.</text>
</comment>
<dbReference type="SUPFAM" id="SSF56784">
    <property type="entry name" value="HAD-like"/>
    <property type="match status" value="1"/>
</dbReference>
<dbReference type="AlphaFoldDB" id="A0A395NEU4"/>
<dbReference type="Gene3D" id="3.40.50.1000">
    <property type="entry name" value="HAD superfamily/HAD-like"/>
    <property type="match status" value="1"/>
</dbReference>
<accession>A0A395NEU4</accession>
<keyword evidence="4" id="KW-1185">Reference proteome</keyword>
<dbReference type="STRING" id="490622.A0A395NEU4"/>
<gene>
    <name evidence="3" type="ORF">TARUN_7570</name>
</gene>
<dbReference type="EMBL" id="PXOA01000512">
    <property type="protein sequence ID" value="RFU74658.1"/>
    <property type="molecule type" value="Genomic_DNA"/>
</dbReference>
<keyword evidence="1" id="KW-0378">Hydrolase</keyword>
<dbReference type="InterPro" id="IPR051400">
    <property type="entry name" value="HAD-like_hydrolase"/>
</dbReference>
<organism evidence="3 4">
    <name type="scientific">Trichoderma arundinaceum</name>
    <dbReference type="NCBI Taxonomy" id="490622"/>
    <lineage>
        <taxon>Eukaryota</taxon>
        <taxon>Fungi</taxon>
        <taxon>Dikarya</taxon>
        <taxon>Ascomycota</taxon>
        <taxon>Pezizomycotina</taxon>
        <taxon>Sordariomycetes</taxon>
        <taxon>Hypocreomycetidae</taxon>
        <taxon>Hypocreales</taxon>
        <taxon>Hypocreaceae</taxon>
        <taxon>Trichoderma</taxon>
    </lineage>
</organism>
<reference evidence="3 4" key="1">
    <citation type="journal article" date="2018" name="PLoS Pathog.">
        <title>Evolution of structural diversity of trichothecenes, a family of toxins produced by plant pathogenic and entomopathogenic fungi.</title>
        <authorList>
            <person name="Proctor R.H."/>
            <person name="McCormick S.P."/>
            <person name="Kim H.S."/>
            <person name="Cardoza R.E."/>
            <person name="Stanley A.M."/>
            <person name="Lindo L."/>
            <person name="Kelly A."/>
            <person name="Brown D.W."/>
            <person name="Lee T."/>
            <person name="Vaughan M.M."/>
            <person name="Alexander N.J."/>
            <person name="Busman M."/>
            <person name="Gutierrez S."/>
        </authorList>
    </citation>
    <scope>NUCLEOTIDE SEQUENCE [LARGE SCALE GENOMIC DNA]</scope>
    <source>
        <strain evidence="3 4">IBT 40837</strain>
    </source>
</reference>
<proteinExistence type="predicted"/>
<sequence>MEPTRIKVIFFDLDGTLFDHDHSLSLEISAIQRKYANLARKNPDRRIYQYAIEQLGASLDTTCMIGDSADSDIKGALDAQLADIMCSPTAENSQRLLFGQQIPIVRHMAQLPGYFGIASHRLEPHFASAPGQLVIEGIGIDLVTEPRHCLQVSNEGVQFLTERMGMVLDCAAKKRHTPAMSHIEGMIRAIAKAAGPIDEKMIQISIPGRELGETVTDKTDCHITDRDHSMRVE</sequence>
<dbReference type="OrthoDB" id="444127at2759"/>
<protein>
    <submittedName>
        <fullName evidence="3">Had-superfamily subfamily variant 1</fullName>
    </submittedName>
</protein>
<evidence type="ECO:0000313" key="4">
    <source>
        <dbReference type="Proteomes" id="UP000266272"/>
    </source>
</evidence>
<evidence type="ECO:0000256" key="1">
    <source>
        <dbReference type="ARBA" id="ARBA00022801"/>
    </source>
</evidence>
<dbReference type="Pfam" id="PF13242">
    <property type="entry name" value="Hydrolase_like"/>
    <property type="match status" value="1"/>
</dbReference>
<dbReference type="InterPro" id="IPR023214">
    <property type="entry name" value="HAD_sf"/>
</dbReference>
<dbReference type="InterPro" id="IPR036412">
    <property type="entry name" value="HAD-like_sf"/>
</dbReference>
<dbReference type="GO" id="GO:0016787">
    <property type="term" value="F:hydrolase activity"/>
    <property type="evidence" value="ECO:0007669"/>
    <property type="project" value="UniProtKB-KW"/>
</dbReference>
<evidence type="ECO:0000256" key="2">
    <source>
        <dbReference type="ARBA" id="ARBA00022842"/>
    </source>
</evidence>
<evidence type="ECO:0000313" key="3">
    <source>
        <dbReference type="EMBL" id="RFU74658.1"/>
    </source>
</evidence>